<dbReference type="GO" id="GO:0005938">
    <property type="term" value="C:cell cortex"/>
    <property type="evidence" value="ECO:0007669"/>
    <property type="project" value="TreeGrafter"/>
</dbReference>
<organism evidence="3">
    <name type="scientific">Castor canadensis</name>
    <name type="common">American beaver</name>
    <dbReference type="NCBI Taxonomy" id="51338"/>
    <lineage>
        <taxon>Eukaryota</taxon>
        <taxon>Metazoa</taxon>
        <taxon>Chordata</taxon>
        <taxon>Craniata</taxon>
        <taxon>Vertebrata</taxon>
        <taxon>Euteleostomi</taxon>
        <taxon>Mammalia</taxon>
        <taxon>Eutheria</taxon>
        <taxon>Euarchontoglires</taxon>
        <taxon>Glires</taxon>
        <taxon>Rodentia</taxon>
        <taxon>Castorimorpha</taxon>
        <taxon>Castoridae</taxon>
        <taxon>Castor</taxon>
    </lineage>
</organism>
<gene>
    <name evidence="3" type="primary">LOC109688926</name>
</gene>
<name>A0A8C0W2K9_CASCN</name>
<proteinExistence type="predicted"/>
<comment type="subcellular location">
    <subcellularLocation>
        <location evidence="1">Cytoplasm</location>
    </subcellularLocation>
</comment>
<reference evidence="3" key="1">
    <citation type="submission" date="2023-09" db="UniProtKB">
        <authorList>
            <consortium name="Ensembl"/>
        </authorList>
    </citation>
    <scope>IDENTIFICATION</scope>
</reference>
<sequence length="164" mass="18339">MSLQRFMQQSSRGDLVDFCAGAAYGSYSTLTGTLTMEDNRRLQILADTVATLPRGRKQLALTRSSSLGEFSWSQRKLVTVEKQDNETFGFEIQRVTLTMSMIFAKINKIRIGLETDGDCFIQGIVVLGSSAVCSVLSRKENIEADKILLLRYAQLFLLSCFSFL</sequence>
<keyword evidence="2" id="KW-0963">Cytoplasm</keyword>
<evidence type="ECO:0000256" key="1">
    <source>
        <dbReference type="ARBA" id="ARBA00004496"/>
    </source>
</evidence>
<protein>
    <submittedName>
        <fullName evidence="3">Uncharacterized protein</fullName>
    </submittedName>
</protein>
<dbReference type="GO" id="GO:0030155">
    <property type="term" value="P:regulation of cell adhesion"/>
    <property type="evidence" value="ECO:0007669"/>
    <property type="project" value="TreeGrafter"/>
</dbReference>
<dbReference type="PANTHER" id="PTHR15963:SF1">
    <property type="entry name" value="CYTOHESIN-INTERACTING PROTEIN"/>
    <property type="match status" value="1"/>
</dbReference>
<dbReference type="InterPro" id="IPR052122">
    <property type="entry name" value="Intracell_Traff_Signaling_Reg"/>
</dbReference>
<dbReference type="PANTHER" id="PTHR15963">
    <property type="entry name" value="GENERAL RECEPTOR FOR PHOSPHOINOSITIDES 1-ASSOCIATED SCAFFOLD PROTEIN-RELATED"/>
    <property type="match status" value="1"/>
</dbReference>
<evidence type="ECO:0000256" key="2">
    <source>
        <dbReference type="ARBA" id="ARBA00022490"/>
    </source>
</evidence>
<dbReference type="Ensembl" id="ENSCCNT00000003983.1">
    <property type="protein sequence ID" value="ENSCCNP00000003009.1"/>
    <property type="gene ID" value="ENSCCNG00000003265.1"/>
</dbReference>
<dbReference type="AlphaFoldDB" id="A0A8C0W2K9"/>
<accession>A0A8C0W2K9</accession>
<evidence type="ECO:0000313" key="3">
    <source>
        <dbReference type="Ensembl" id="ENSCCNP00000003009.1"/>
    </source>
</evidence>